<gene>
    <name evidence="1" type="ORF">I8751_06675</name>
</gene>
<reference evidence="1 2" key="1">
    <citation type="journal article" date="2021" name="Int. J. Syst. Evol. Microbiol.">
        <title>Amazonocrinis nigriterrae gen. nov., sp. nov., Atlanticothrix silvestris gen. nov., sp. nov. and Dendronalium phyllosphericum gen. nov., sp. nov., nostocacean cyanobacteria from Brazilian environments.</title>
        <authorList>
            <person name="Alvarenga D.O."/>
            <person name="Andreote A.P.D."/>
            <person name="Branco L.H.Z."/>
            <person name="Delbaje E."/>
            <person name="Cruz R.B."/>
            <person name="Varani A.M."/>
            <person name="Fiore M.F."/>
        </authorList>
    </citation>
    <scope>NUCLEOTIDE SEQUENCE [LARGE SCALE GENOMIC DNA]</scope>
    <source>
        <strain evidence="1 2">CENA357</strain>
    </source>
</reference>
<accession>A0A8J7H9L4</accession>
<keyword evidence="2" id="KW-1185">Reference proteome</keyword>
<evidence type="ECO:0000313" key="2">
    <source>
        <dbReference type="Proteomes" id="UP000599391"/>
    </source>
</evidence>
<proteinExistence type="predicted"/>
<sequence>MITSRQLRQPQSPLVLEYLLLHNGRNDLPASFRLVSKIPELSDFYEVDIR</sequence>
<comment type="caution">
    <text evidence="1">The sequence shown here is derived from an EMBL/GenBank/DDBJ whole genome shotgun (WGS) entry which is preliminary data.</text>
</comment>
<dbReference type="Proteomes" id="UP000599391">
    <property type="component" value="Unassembled WGS sequence"/>
</dbReference>
<dbReference type="EMBL" id="JAECZB010000010">
    <property type="protein sequence ID" value="MBH8552061.1"/>
    <property type="molecule type" value="Genomic_DNA"/>
</dbReference>
<organism evidence="1 2">
    <name type="scientific">Atlanticothrix silvestris CENA357</name>
    <dbReference type="NCBI Taxonomy" id="1725252"/>
    <lineage>
        <taxon>Bacteria</taxon>
        <taxon>Bacillati</taxon>
        <taxon>Cyanobacteriota</taxon>
        <taxon>Cyanophyceae</taxon>
        <taxon>Nostocales</taxon>
        <taxon>Nodulariaceae</taxon>
        <taxon>Atlanticothrix</taxon>
        <taxon>Atlanticothrix silvestris</taxon>
    </lineage>
</organism>
<dbReference type="AlphaFoldDB" id="A0A8J7H9L4"/>
<protein>
    <submittedName>
        <fullName evidence="1">Uncharacterized protein</fullName>
    </submittedName>
</protein>
<evidence type="ECO:0000313" key="1">
    <source>
        <dbReference type="EMBL" id="MBH8552061.1"/>
    </source>
</evidence>
<name>A0A8J7H9L4_9CYAN</name>